<accession>A0A1G2FZI5</accession>
<reference evidence="1 2" key="1">
    <citation type="journal article" date="2016" name="Nat. Commun.">
        <title>Thousands of microbial genomes shed light on interconnected biogeochemical processes in an aquifer system.</title>
        <authorList>
            <person name="Anantharaman K."/>
            <person name="Brown C.T."/>
            <person name="Hug L.A."/>
            <person name="Sharon I."/>
            <person name="Castelle C.J."/>
            <person name="Probst A.J."/>
            <person name="Thomas B.C."/>
            <person name="Singh A."/>
            <person name="Wilkins M.J."/>
            <person name="Karaoz U."/>
            <person name="Brodie E.L."/>
            <person name="Williams K.H."/>
            <person name="Hubbard S.S."/>
            <person name="Banfield J.F."/>
        </authorList>
    </citation>
    <scope>NUCLEOTIDE SEQUENCE [LARGE SCALE GENOMIC DNA]</scope>
</reference>
<protein>
    <submittedName>
        <fullName evidence="1">Uncharacterized protein</fullName>
    </submittedName>
</protein>
<dbReference type="STRING" id="1802114.A2719_00430"/>
<name>A0A1G2FZI5_9BACT</name>
<evidence type="ECO:0000313" key="1">
    <source>
        <dbReference type="EMBL" id="OGZ43152.1"/>
    </source>
</evidence>
<organism evidence="1 2">
    <name type="scientific">Candidatus Ryanbacteria bacterium RIFCSPHIGHO2_01_FULL_45_22</name>
    <dbReference type="NCBI Taxonomy" id="1802114"/>
    <lineage>
        <taxon>Bacteria</taxon>
        <taxon>Candidatus Ryaniibacteriota</taxon>
    </lineage>
</organism>
<proteinExistence type="predicted"/>
<dbReference type="AlphaFoldDB" id="A0A1G2FZI5"/>
<gene>
    <name evidence="1" type="ORF">A2719_00430</name>
</gene>
<evidence type="ECO:0000313" key="2">
    <source>
        <dbReference type="Proteomes" id="UP000177480"/>
    </source>
</evidence>
<sequence>MYEGHLVIAQEQGGLYAGLIKKLTFDGGRASLTPEPLFMFNPMKRTWTCVKEISNWFDERPCVLHQHSHWKNFLAWSIAHVGTIFIFCGNDPVQGFAEMDLPLCEKLTIQSTS</sequence>
<dbReference type="EMBL" id="MHNK01000019">
    <property type="protein sequence ID" value="OGZ43152.1"/>
    <property type="molecule type" value="Genomic_DNA"/>
</dbReference>
<comment type="caution">
    <text evidence="1">The sequence shown here is derived from an EMBL/GenBank/DDBJ whole genome shotgun (WGS) entry which is preliminary data.</text>
</comment>
<dbReference type="Proteomes" id="UP000177480">
    <property type="component" value="Unassembled WGS sequence"/>
</dbReference>